<evidence type="ECO:0000256" key="8">
    <source>
        <dbReference type="ARBA" id="ARBA00022989"/>
    </source>
</evidence>
<sequence length="282" mass="31092">MENGSSHVLNLGIILFTILIQPSFSQNITASEASSYAVSPGLKDLLTKIHGSCLVLAWLFFMTVGMMCARYFKSHWSNRTICGLQLWFHVHRTFNLIAAALAIAGLVTILIAHGWRWTGPKVGGGSRNYSIASYHSIFGIFAITFTWLQPFIALLRCGKDHPARAYFNWLHRTLGMVAWVFGIATIVLACNFTKHVTSVQNVTIAICIFLAGTLIAFIVGDALLILLQSKLTTPNMDSKQQQTLLPRISVKTVKYLMTAIATLYVCLTAAVSIAMIYFVAAK</sequence>
<dbReference type="AlphaFoldDB" id="A0A915C3W3"/>
<dbReference type="InterPro" id="IPR006593">
    <property type="entry name" value="Cyt_b561/ferric_Rdtase_TM"/>
</dbReference>
<evidence type="ECO:0000256" key="2">
    <source>
        <dbReference type="ARBA" id="ARBA00004141"/>
    </source>
</evidence>
<dbReference type="PANTHER" id="PTHR15422:SF24">
    <property type="entry name" value="DOMON RELATED DOMAIN-CONTAINING PROTEIN"/>
    <property type="match status" value="1"/>
</dbReference>
<feature type="transmembrane region" description="Helical" evidence="12">
    <location>
        <begin position="93"/>
        <end position="115"/>
    </location>
</feature>
<keyword evidence="4" id="KW-0349">Heme</keyword>
<keyword evidence="9" id="KW-0408">Iron</keyword>
<dbReference type="GO" id="GO:0016020">
    <property type="term" value="C:membrane"/>
    <property type="evidence" value="ECO:0007669"/>
    <property type="project" value="UniProtKB-SubCell"/>
</dbReference>
<feature type="transmembrane region" description="Helical" evidence="12">
    <location>
        <begin position="176"/>
        <end position="196"/>
    </location>
</feature>
<comment type="cofactor">
    <cofactor evidence="1">
        <name>heme b</name>
        <dbReference type="ChEBI" id="CHEBI:60344"/>
    </cofactor>
</comment>
<feature type="signal peptide" evidence="13">
    <location>
        <begin position="1"/>
        <end position="25"/>
    </location>
</feature>
<dbReference type="InterPro" id="IPR045150">
    <property type="entry name" value="CYB561D1/2"/>
</dbReference>
<dbReference type="PROSITE" id="PS50939">
    <property type="entry name" value="CYTOCHROME_B561"/>
    <property type="match status" value="1"/>
</dbReference>
<dbReference type="GO" id="GO:0140571">
    <property type="term" value="F:transmembrane ascorbate ferrireductase activity"/>
    <property type="evidence" value="ECO:0007669"/>
    <property type="project" value="UniProtKB-EC"/>
</dbReference>
<evidence type="ECO:0000256" key="1">
    <source>
        <dbReference type="ARBA" id="ARBA00001970"/>
    </source>
</evidence>
<proteinExistence type="predicted"/>
<evidence type="ECO:0000313" key="15">
    <source>
        <dbReference type="Proteomes" id="UP000887569"/>
    </source>
</evidence>
<evidence type="ECO:0000256" key="11">
    <source>
        <dbReference type="ARBA" id="ARBA00024225"/>
    </source>
</evidence>
<protein>
    <recommendedName>
        <fullName evidence="11">ascorbate ferrireductase (transmembrane)</fullName>
        <ecNumber evidence="11">7.2.1.3</ecNumber>
    </recommendedName>
</protein>
<dbReference type="EC" id="7.2.1.3" evidence="11"/>
<dbReference type="GO" id="GO:0020037">
    <property type="term" value="F:heme binding"/>
    <property type="evidence" value="ECO:0007669"/>
    <property type="project" value="TreeGrafter"/>
</dbReference>
<name>A0A915C3W3_PARUN</name>
<feature type="transmembrane region" description="Helical" evidence="12">
    <location>
        <begin position="135"/>
        <end position="155"/>
    </location>
</feature>
<keyword evidence="7" id="KW-0249">Electron transport</keyword>
<dbReference type="WBParaSite" id="PgR082_g007_t01">
    <property type="protein sequence ID" value="PgR082_g007_t01"/>
    <property type="gene ID" value="PgR082_g007"/>
</dbReference>
<dbReference type="Pfam" id="PF03188">
    <property type="entry name" value="Cytochrom_B561"/>
    <property type="match status" value="1"/>
</dbReference>
<dbReference type="CDD" id="cd08760">
    <property type="entry name" value="Cyt_b561_FRRS1_like"/>
    <property type="match status" value="1"/>
</dbReference>
<evidence type="ECO:0000256" key="6">
    <source>
        <dbReference type="ARBA" id="ARBA00022723"/>
    </source>
</evidence>
<keyword evidence="15" id="KW-1185">Reference proteome</keyword>
<dbReference type="GO" id="GO:0140575">
    <property type="term" value="F:transmembrane monodehydroascorbate reductase activity"/>
    <property type="evidence" value="ECO:0007669"/>
    <property type="project" value="InterPro"/>
</dbReference>
<feature type="transmembrane region" description="Helical" evidence="12">
    <location>
        <begin position="255"/>
        <end position="280"/>
    </location>
</feature>
<evidence type="ECO:0000256" key="13">
    <source>
        <dbReference type="SAM" id="SignalP"/>
    </source>
</evidence>
<evidence type="ECO:0000256" key="7">
    <source>
        <dbReference type="ARBA" id="ARBA00022982"/>
    </source>
</evidence>
<organism evidence="15 16">
    <name type="scientific">Parascaris univalens</name>
    <name type="common">Nematode worm</name>
    <dbReference type="NCBI Taxonomy" id="6257"/>
    <lineage>
        <taxon>Eukaryota</taxon>
        <taxon>Metazoa</taxon>
        <taxon>Ecdysozoa</taxon>
        <taxon>Nematoda</taxon>
        <taxon>Chromadorea</taxon>
        <taxon>Rhabditida</taxon>
        <taxon>Spirurina</taxon>
        <taxon>Ascaridomorpha</taxon>
        <taxon>Ascaridoidea</taxon>
        <taxon>Ascarididae</taxon>
        <taxon>Parascaris</taxon>
    </lineage>
</organism>
<evidence type="ECO:0000259" key="14">
    <source>
        <dbReference type="PROSITE" id="PS50939"/>
    </source>
</evidence>
<evidence type="ECO:0000256" key="3">
    <source>
        <dbReference type="ARBA" id="ARBA00022448"/>
    </source>
</evidence>
<feature type="domain" description="Cytochrome b561" evidence="14">
    <location>
        <begin position="5"/>
        <end position="227"/>
    </location>
</feature>
<dbReference type="GO" id="GO:0046872">
    <property type="term" value="F:metal ion binding"/>
    <property type="evidence" value="ECO:0007669"/>
    <property type="project" value="UniProtKB-KW"/>
</dbReference>
<dbReference type="Gene3D" id="1.20.120.1770">
    <property type="match status" value="1"/>
</dbReference>
<accession>A0A915C3W3</accession>
<reference evidence="16" key="1">
    <citation type="submission" date="2022-11" db="UniProtKB">
        <authorList>
            <consortium name="WormBaseParasite"/>
        </authorList>
    </citation>
    <scope>IDENTIFICATION</scope>
</reference>
<dbReference type="Proteomes" id="UP000887569">
    <property type="component" value="Unplaced"/>
</dbReference>
<keyword evidence="3" id="KW-0813">Transport</keyword>
<feature type="chain" id="PRO_5037424972" description="ascorbate ferrireductase (transmembrane)" evidence="13">
    <location>
        <begin position="26"/>
        <end position="282"/>
    </location>
</feature>
<evidence type="ECO:0000256" key="10">
    <source>
        <dbReference type="ARBA" id="ARBA00023136"/>
    </source>
</evidence>
<evidence type="ECO:0000256" key="12">
    <source>
        <dbReference type="SAM" id="Phobius"/>
    </source>
</evidence>
<keyword evidence="13" id="KW-0732">Signal</keyword>
<dbReference type="PANTHER" id="PTHR15422">
    <property type="entry name" value="OS05G0565100 PROTEIN"/>
    <property type="match status" value="1"/>
</dbReference>
<evidence type="ECO:0000313" key="16">
    <source>
        <dbReference type="WBParaSite" id="PgR082_g007_t01"/>
    </source>
</evidence>
<evidence type="ECO:0000256" key="9">
    <source>
        <dbReference type="ARBA" id="ARBA00023004"/>
    </source>
</evidence>
<keyword evidence="5 12" id="KW-0812">Transmembrane</keyword>
<feature type="transmembrane region" description="Helical" evidence="12">
    <location>
        <begin position="202"/>
        <end position="227"/>
    </location>
</feature>
<keyword evidence="6" id="KW-0479">Metal-binding</keyword>
<dbReference type="SMART" id="SM00665">
    <property type="entry name" value="B561"/>
    <property type="match status" value="1"/>
</dbReference>
<evidence type="ECO:0000256" key="5">
    <source>
        <dbReference type="ARBA" id="ARBA00022692"/>
    </source>
</evidence>
<evidence type="ECO:0000256" key="4">
    <source>
        <dbReference type="ARBA" id="ARBA00022617"/>
    </source>
</evidence>
<keyword evidence="10 12" id="KW-0472">Membrane</keyword>
<comment type="subcellular location">
    <subcellularLocation>
        <location evidence="2">Membrane</location>
        <topology evidence="2">Multi-pass membrane protein</topology>
    </subcellularLocation>
</comment>
<feature type="transmembrane region" description="Helical" evidence="12">
    <location>
        <begin position="49"/>
        <end position="72"/>
    </location>
</feature>
<keyword evidence="8 12" id="KW-1133">Transmembrane helix</keyword>